<evidence type="ECO:0000313" key="3">
    <source>
        <dbReference type="EMBL" id="KAL3812428.1"/>
    </source>
</evidence>
<dbReference type="AlphaFoldDB" id="A0ABD3RHR3"/>
<protein>
    <submittedName>
        <fullName evidence="3">Uncharacterized protein</fullName>
    </submittedName>
</protein>
<name>A0ABD3RHR3_9LAMI</name>
<organism evidence="3 4">
    <name type="scientific">Penstemon smallii</name>
    <dbReference type="NCBI Taxonomy" id="265156"/>
    <lineage>
        <taxon>Eukaryota</taxon>
        <taxon>Viridiplantae</taxon>
        <taxon>Streptophyta</taxon>
        <taxon>Embryophyta</taxon>
        <taxon>Tracheophyta</taxon>
        <taxon>Spermatophyta</taxon>
        <taxon>Magnoliopsida</taxon>
        <taxon>eudicotyledons</taxon>
        <taxon>Gunneridae</taxon>
        <taxon>Pentapetalae</taxon>
        <taxon>asterids</taxon>
        <taxon>lamiids</taxon>
        <taxon>Lamiales</taxon>
        <taxon>Plantaginaceae</taxon>
        <taxon>Cheloneae</taxon>
        <taxon>Penstemon</taxon>
    </lineage>
</organism>
<keyword evidence="2" id="KW-0472">Membrane</keyword>
<accession>A0ABD3RHR3</accession>
<keyword evidence="4" id="KW-1185">Reference proteome</keyword>
<dbReference type="Pfam" id="PF03140">
    <property type="entry name" value="DUF247"/>
    <property type="match status" value="1"/>
</dbReference>
<keyword evidence="2" id="KW-0812">Transmembrane</keyword>
<evidence type="ECO:0000256" key="2">
    <source>
        <dbReference type="SAM" id="Phobius"/>
    </source>
</evidence>
<comment type="caution">
    <text evidence="3">The sequence shown here is derived from an EMBL/GenBank/DDBJ whole genome shotgun (WGS) entry which is preliminary data.</text>
</comment>
<evidence type="ECO:0000313" key="4">
    <source>
        <dbReference type="Proteomes" id="UP001634393"/>
    </source>
</evidence>
<dbReference type="PANTHER" id="PTHR31549:SF88">
    <property type="entry name" value="DUF4220 DOMAIN-CONTAINING PROTEIN"/>
    <property type="match status" value="1"/>
</dbReference>
<keyword evidence="2" id="KW-1133">Transmembrane helix</keyword>
<feature type="compositionally biased region" description="Polar residues" evidence="1">
    <location>
        <begin position="50"/>
        <end position="80"/>
    </location>
</feature>
<feature type="transmembrane region" description="Helical" evidence="2">
    <location>
        <begin position="427"/>
        <end position="453"/>
    </location>
</feature>
<gene>
    <name evidence="3" type="ORF">ACJIZ3_013696</name>
</gene>
<dbReference type="PANTHER" id="PTHR31549">
    <property type="entry name" value="PROTEIN, PUTATIVE (DUF247)-RELATED-RELATED"/>
    <property type="match status" value="1"/>
</dbReference>
<proteinExistence type="predicted"/>
<dbReference type="InterPro" id="IPR004158">
    <property type="entry name" value="DUF247_pln"/>
</dbReference>
<evidence type="ECO:0000256" key="1">
    <source>
        <dbReference type="SAM" id="MobiDB-lite"/>
    </source>
</evidence>
<dbReference type="EMBL" id="JBJXBP010000008">
    <property type="protein sequence ID" value="KAL3812428.1"/>
    <property type="molecule type" value="Genomic_DNA"/>
</dbReference>
<reference evidence="3 4" key="1">
    <citation type="submission" date="2024-12" db="EMBL/GenBank/DDBJ databases">
        <title>The unique morphological basis and parallel evolutionary history of personate flowers in Penstemon.</title>
        <authorList>
            <person name="Depatie T.H."/>
            <person name="Wessinger C.A."/>
        </authorList>
    </citation>
    <scope>NUCLEOTIDE SEQUENCE [LARGE SCALE GENOMIC DNA]</scope>
    <source>
        <strain evidence="3">WTNN_2</strain>
        <tissue evidence="3">Leaf</tissue>
    </source>
</reference>
<sequence>MLSFGRKQIRAPKNKAKEYELVPQFEATEKKAVRKIYRCPVKVKVKEIITGQTTAPGDNNSGQSQTIPSAGDTNSGQTSDGDLDESLARFGPFYGTDLDAISATKKIAWQHVKKSTSKDDPGATKEMFASAIRRVEKEAKETYNEKIAEAAGTNSKFRLMMVKDGCFFLQLAFLILGKSGELGYSENDLIFGKKLNKKDIRKWIESMFFVGNQIPLVVLKELLNEKFFQEVISKGNWDHQPTSSLCKKVLYELLVLPHLNKNYPEDDFDIDIEANTLIVNGENTTSGGNVFPCAIALKQAGIHIKKLKSTTAGIRSIHFESYYFWANIYMPVLPVDDGVDILFRNLKTYDQITQQNHEVSSYLRLMSDIIQTTQDVKLLKKKGIIQGSNDDAEKLPRILSRLSSEDIKLTHEFHNLRRKIRDYSSPWIHYQGILNFVAFLTLLQTFFTLLAYFKPPKQ</sequence>
<feature type="region of interest" description="Disordered" evidence="1">
    <location>
        <begin position="49"/>
        <end position="82"/>
    </location>
</feature>
<dbReference type="Proteomes" id="UP001634393">
    <property type="component" value="Unassembled WGS sequence"/>
</dbReference>